<comment type="caution">
    <text evidence="2">The sequence shown here is derived from an EMBL/GenBank/DDBJ whole genome shotgun (WGS) entry which is preliminary data.</text>
</comment>
<dbReference type="Proteomes" id="UP001152797">
    <property type="component" value="Unassembled WGS sequence"/>
</dbReference>
<reference evidence="3 4" key="2">
    <citation type="submission" date="2024-05" db="EMBL/GenBank/DDBJ databases">
        <authorList>
            <person name="Chen Y."/>
            <person name="Shah S."/>
            <person name="Dougan E. K."/>
            <person name="Thang M."/>
            <person name="Chan C."/>
        </authorList>
    </citation>
    <scope>NUCLEOTIDE SEQUENCE [LARGE SCALE GENOMIC DNA]</scope>
</reference>
<name>A0A9P1C2N3_9DINO</name>
<evidence type="ECO:0000313" key="2">
    <source>
        <dbReference type="EMBL" id="CAI3983985.1"/>
    </source>
</evidence>
<protein>
    <submittedName>
        <fullName evidence="2">Uncharacterized protein</fullName>
    </submittedName>
</protein>
<dbReference type="EMBL" id="CAMXCT020000851">
    <property type="protein sequence ID" value="CAL1137360.1"/>
    <property type="molecule type" value="Genomic_DNA"/>
</dbReference>
<sequence>MSLVDSTAVFEGRARTIGLTDDVIQALGLRGWTTHATFAFAVATQPGADEQAFADGGPLVALLRKRSKAAQDESHLRAESPLKRMRLDAGSKPVEGQASFQTGEDKGSPHDFQAGFQEVDNASEPAPQPLRSDHFPNGLPWLKGVAKLKHLPEQCRFQYIHACMYGSRRRKSTALLLNFTAPNLQSECDDSHSHLPWGMVDQQDGKGLKFSTSLETEYPLQLSRHLAVAFMEALNAQGKFLTSHNVQEDQIQRIGAGTQPRGVKSPILMSEFKCKVDATSHDVEVPQHIGDSVSFPFQGIPINSKLIASRNVVWKGVDGEKQQGQKSTFGVFFSPLEFFKRTLELEHPLDTPQLVDRSNLRAICFIRDHSIADVKLFRARQLKRFTERAAALAGQEKHLKDSLDPDVRKVLESKRLLLFQEMAQEAGVGDETLFDELKSGFGLTGRMPPSNQFPAKLKPATISVSQLKESSVWARKAIHASCRRVGNDPEIAAAVYEETMKQLEDGWVTGPFTMEQLDQRHGGCWVPSKRFGVRQGPSKIRAVDDFSEFLVNASVTATEKLQLFGIDEVVNTARTFLGCDALQVDDDFNALRVTHRGPLILLDNRAKLALRDAFSCLAESGPRSVQAWSGRRPLVIFTDGACEENGELVTHGAVLFDPESSSSYMFGDKVPIEWLDQWRLNARLDVQLQCLNWYSRVPSKSNISDDASRLQFAALERLGFQRCNPIYDPH</sequence>
<evidence type="ECO:0000313" key="4">
    <source>
        <dbReference type="Proteomes" id="UP001152797"/>
    </source>
</evidence>
<dbReference type="EMBL" id="CAMXCT010000851">
    <property type="protein sequence ID" value="CAI3983985.1"/>
    <property type="molecule type" value="Genomic_DNA"/>
</dbReference>
<accession>A0A9P1C2N3</accession>
<feature type="region of interest" description="Disordered" evidence="1">
    <location>
        <begin position="70"/>
        <end position="113"/>
    </location>
</feature>
<organism evidence="2">
    <name type="scientific">Cladocopium goreaui</name>
    <dbReference type="NCBI Taxonomy" id="2562237"/>
    <lineage>
        <taxon>Eukaryota</taxon>
        <taxon>Sar</taxon>
        <taxon>Alveolata</taxon>
        <taxon>Dinophyceae</taxon>
        <taxon>Suessiales</taxon>
        <taxon>Symbiodiniaceae</taxon>
        <taxon>Cladocopium</taxon>
    </lineage>
</organism>
<proteinExistence type="predicted"/>
<feature type="compositionally biased region" description="Basic and acidic residues" evidence="1">
    <location>
        <begin position="70"/>
        <end position="89"/>
    </location>
</feature>
<gene>
    <name evidence="2" type="ORF">C1SCF055_LOCUS11545</name>
</gene>
<reference evidence="2" key="1">
    <citation type="submission" date="2022-10" db="EMBL/GenBank/DDBJ databases">
        <authorList>
            <person name="Chen Y."/>
            <person name="Dougan E. K."/>
            <person name="Chan C."/>
            <person name="Rhodes N."/>
            <person name="Thang M."/>
        </authorList>
    </citation>
    <scope>NUCLEOTIDE SEQUENCE</scope>
</reference>
<dbReference type="EMBL" id="CAMXCT030000851">
    <property type="protein sequence ID" value="CAL4771297.1"/>
    <property type="molecule type" value="Genomic_DNA"/>
</dbReference>
<dbReference type="AlphaFoldDB" id="A0A9P1C2N3"/>
<evidence type="ECO:0000256" key="1">
    <source>
        <dbReference type="SAM" id="MobiDB-lite"/>
    </source>
</evidence>
<evidence type="ECO:0000313" key="3">
    <source>
        <dbReference type="EMBL" id="CAL4771297.1"/>
    </source>
</evidence>
<keyword evidence="4" id="KW-1185">Reference proteome</keyword>